<dbReference type="EMBL" id="PP511379">
    <property type="protein sequence ID" value="XCD03606.1"/>
    <property type="molecule type" value="Genomic_DNA"/>
</dbReference>
<organism evidence="1">
    <name type="scientific">Dulem virus 40</name>
    <dbReference type="NCBI Taxonomy" id="3145758"/>
    <lineage>
        <taxon>Viruses</taxon>
        <taxon>Duplodnaviria</taxon>
        <taxon>Heunggongvirae</taxon>
        <taxon>Uroviricota</taxon>
        <taxon>Caudoviricetes</taxon>
    </lineage>
</organism>
<proteinExistence type="predicted"/>
<protein>
    <submittedName>
        <fullName evidence="1">Uncharacterized protein</fullName>
    </submittedName>
</protein>
<sequence>MEIVVLLERNQQQISNKSKLTSFNNGYTLAQC</sequence>
<accession>A0AAU8AXS4</accession>
<name>A0AAU8AXS4_9CAUD</name>
<reference evidence="1" key="1">
    <citation type="submission" date="2024-03" db="EMBL/GenBank/DDBJ databases">
        <title>Diverse circular DNA viruses in blood, oral, and fecal samples of captive lemurs.</title>
        <authorList>
            <person name="Paietta E.N."/>
            <person name="Kraberger S."/>
            <person name="Lund M.C."/>
            <person name="Custer J.M."/>
            <person name="Vargas K.M."/>
            <person name="Ehmke E.E."/>
            <person name="Yoder A.D."/>
            <person name="Varsani A."/>
        </authorList>
    </citation>
    <scope>NUCLEOTIDE SEQUENCE</scope>
    <source>
        <strain evidence="1">Duke_21_1</strain>
    </source>
</reference>
<evidence type="ECO:0000313" key="1">
    <source>
        <dbReference type="EMBL" id="XCD03606.1"/>
    </source>
</evidence>